<dbReference type="Proteomes" id="UP000186914">
    <property type="component" value="Unassembled WGS sequence"/>
</dbReference>
<organism evidence="3 4">
    <name type="scientific">Haladaptatus litoreus</name>
    <dbReference type="NCBI Taxonomy" id="553468"/>
    <lineage>
        <taxon>Archaea</taxon>
        <taxon>Methanobacteriati</taxon>
        <taxon>Methanobacteriota</taxon>
        <taxon>Stenosarchaea group</taxon>
        <taxon>Halobacteria</taxon>
        <taxon>Halobacteriales</taxon>
        <taxon>Haladaptataceae</taxon>
        <taxon>Haladaptatus</taxon>
    </lineage>
</organism>
<dbReference type="PANTHER" id="PTHR46268">
    <property type="entry name" value="STRESS RESPONSE PROTEIN NHAX"/>
    <property type="match status" value="1"/>
</dbReference>
<dbReference type="InterPro" id="IPR014729">
    <property type="entry name" value="Rossmann-like_a/b/a_fold"/>
</dbReference>
<dbReference type="PRINTS" id="PR01438">
    <property type="entry name" value="UNVRSLSTRESS"/>
</dbReference>
<dbReference type="InterPro" id="IPR006015">
    <property type="entry name" value="Universal_stress_UspA"/>
</dbReference>
<evidence type="ECO:0000313" key="3">
    <source>
        <dbReference type="EMBL" id="SIR64771.1"/>
    </source>
</evidence>
<accession>A0A1N7CME1</accession>
<dbReference type="Pfam" id="PF00582">
    <property type="entry name" value="Usp"/>
    <property type="match status" value="2"/>
</dbReference>
<keyword evidence="4" id="KW-1185">Reference proteome</keyword>
<protein>
    <submittedName>
        <fullName evidence="3">Nucleotide-binding universal stress protein, UspA family</fullName>
    </submittedName>
</protein>
<evidence type="ECO:0000259" key="2">
    <source>
        <dbReference type="Pfam" id="PF00582"/>
    </source>
</evidence>
<dbReference type="EMBL" id="FTNO01000003">
    <property type="protein sequence ID" value="SIR64771.1"/>
    <property type="molecule type" value="Genomic_DNA"/>
</dbReference>
<dbReference type="InterPro" id="IPR006016">
    <property type="entry name" value="UspA"/>
</dbReference>
<dbReference type="AlphaFoldDB" id="A0A1N7CME1"/>
<feature type="domain" description="UspA" evidence="2">
    <location>
        <begin position="51"/>
        <end position="187"/>
    </location>
</feature>
<evidence type="ECO:0000313" key="4">
    <source>
        <dbReference type="Proteomes" id="UP000186914"/>
    </source>
</evidence>
<dbReference type="PANTHER" id="PTHR46268:SF6">
    <property type="entry name" value="UNIVERSAL STRESS PROTEIN UP12"/>
    <property type="match status" value="1"/>
</dbReference>
<sequence length="343" mass="37005">MLSIDSLRMAQPGDIPLQEPSVEPKRGAEYDLEVTYTNALALPSLSSRRNMYEDILLPFDGSDGAIDVLHHGSAIARWADATMHVLFVADTTRDSVVTIEGQVVDALEDQGENIVEEAAEALKNSGIRYKTDVIQGNPAPSIANYAERYGHDLIVMPTHGRTGVSRYLIGSVTEKVVRLSSVPVLTARIQPDERLDFPYEDILIPTDGSRSATHAVRHGLSFAAVLDATVHALSVVDETSLGFDVRNTASEVSGEQVANNAVDDLLSEAKSHGVTNTVSHVSHGSPFEEILNYIESNDIDAVVMGTTGRRGTDRILFGSVAEKTVRSAPVPVITVSEDDTKES</sequence>
<dbReference type="CDD" id="cd00293">
    <property type="entry name" value="USP-like"/>
    <property type="match status" value="2"/>
</dbReference>
<evidence type="ECO:0000256" key="1">
    <source>
        <dbReference type="ARBA" id="ARBA00008791"/>
    </source>
</evidence>
<name>A0A1N7CME1_9EURY</name>
<gene>
    <name evidence="3" type="ORF">SAMN05421858_3105</name>
</gene>
<feature type="domain" description="UspA" evidence="2">
    <location>
        <begin position="199"/>
        <end position="335"/>
    </location>
</feature>
<dbReference type="Gene3D" id="3.40.50.620">
    <property type="entry name" value="HUPs"/>
    <property type="match status" value="2"/>
</dbReference>
<reference evidence="4" key="1">
    <citation type="submission" date="2017-01" db="EMBL/GenBank/DDBJ databases">
        <authorList>
            <person name="Varghese N."/>
            <person name="Submissions S."/>
        </authorList>
    </citation>
    <scope>NUCLEOTIDE SEQUENCE [LARGE SCALE GENOMIC DNA]</scope>
    <source>
        <strain evidence="4">CGMCC 1.7737</strain>
    </source>
</reference>
<proteinExistence type="inferred from homology"/>
<dbReference type="SUPFAM" id="SSF52402">
    <property type="entry name" value="Adenine nucleotide alpha hydrolases-like"/>
    <property type="match status" value="2"/>
</dbReference>
<comment type="similarity">
    <text evidence="1">Belongs to the universal stress protein A family.</text>
</comment>